<dbReference type="InterPro" id="IPR022813">
    <property type="entry name" value="SecD/SecF_arch_bac"/>
</dbReference>
<dbReference type="PRINTS" id="PR01755">
    <property type="entry name" value="SECFTRNLCASE"/>
</dbReference>
<feature type="transmembrane region" description="Helical" evidence="11">
    <location>
        <begin position="225"/>
        <end position="248"/>
    </location>
</feature>
<dbReference type="NCBIfam" id="TIGR00966">
    <property type="entry name" value="transloc_SecF"/>
    <property type="match status" value="1"/>
</dbReference>
<feature type="transmembrane region" description="Helical" evidence="11">
    <location>
        <begin position="13"/>
        <end position="40"/>
    </location>
</feature>
<dbReference type="Gene3D" id="1.20.1640.10">
    <property type="entry name" value="Multidrug efflux transporter AcrB transmembrane domain"/>
    <property type="match status" value="1"/>
</dbReference>
<evidence type="ECO:0000256" key="11">
    <source>
        <dbReference type="SAM" id="Phobius"/>
    </source>
</evidence>
<dbReference type="PROSITE" id="PS50156">
    <property type="entry name" value="SSD"/>
    <property type="match status" value="1"/>
</dbReference>
<comment type="subcellular location">
    <subcellularLocation>
        <location evidence="1">Cell membrane</location>
        <topology evidence="1">Multi-pass membrane protein</topology>
    </subcellularLocation>
</comment>
<feature type="domain" description="SSD" evidence="12">
    <location>
        <begin position="223"/>
        <end position="383"/>
    </location>
</feature>
<evidence type="ECO:0000256" key="8">
    <source>
        <dbReference type="ARBA" id="ARBA00022989"/>
    </source>
</evidence>
<evidence type="ECO:0000256" key="5">
    <source>
        <dbReference type="ARBA" id="ARBA00022519"/>
    </source>
</evidence>
<evidence type="ECO:0000256" key="1">
    <source>
        <dbReference type="ARBA" id="ARBA00004651"/>
    </source>
</evidence>
<feature type="transmembrane region" description="Helical" evidence="11">
    <location>
        <begin position="254"/>
        <end position="276"/>
    </location>
</feature>
<gene>
    <name evidence="13" type="ORF">SDC9_54365</name>
</gene>
<keyword evidence="4" id="KW-1003">Cell membrane</keyword>
<feature type="transmembrane region" description="Helical" evidence="11">
    <location>
        <begin position="358"/>
        <end position="384"/>
    </location>
</feature>
<evidence type="ECO:0000259" key="12">
    <source>
        <dbReference type="PROSITE" id="PS50156"/>
    </source>
</evidence>
<accession>A0A644X185</accession>
<dbReference type="GO" id="GO:0006886">
    <property type="term" value="P:intracellular protein transport"/>
    <property type="evidence" value="ECO:0007669"/>
    <property type="project" value="InterPro"/>
</dbReference>
<dbReference type="InterPro" id="IPR005665">
    <property type="entry name" value="SecF_bac"/>
</dbReference>
<dbReference type="SUPFAM" id="SSF82866">
    <property type="entry name" value="Multidrug efflux transporter AcrB transmembrane domain"/>
    <property type="match status" value="1"/>
</dbReference>
<sequence length="401" mass="42719">MLKNDIPVIKLRWYSWALAGVLLLAGAISLIAFGGFNLGVDFESGLSQRIQIAPVGLEVTYSGNKDAVLSISGSALSLEVRGDEGVSTTSFRFAAYPTAKDLASALSGVAQVSATAVDGSLRSEDLLSGYGFPATLSATPTRLNFQSAGNTSIEDVRSALSALGNVKVQTVGSSSSQTFQVRLGIKDNATQSSMEEEVKVALATHFGEGNVVVLQSDYIGPKFSATLLSSSILAIVVAMALILVYVWFRFRFAYAVSSLIALLHDILMMLTVISLLRLEFSSTTIAALLTIIGYSLNNTIVIFDRVRENVTLNKEASLSAHIDRSVTQSMGRTIMSAVTTLVAILPLAIFASGDIQLFAVNMGFGILFGTFSSNLLAPAMLYWISKAQKKANVEKAVQKTE</sequence>
<comment type="caution">
    <text evidence="13">The sequence shown here is derived from an EMBL/GenBank/DDBJ whole genome shotgun (WGS) entry which is preliminary data.</text>
</comment>
<organism evidence="13">
    <name type="scientific">bioreactor metagenome</name>
    <dbReference type="NCBI Taxonomy" id="1076179"/>
    <lineage>
        <taxon>unclassified sequences</taxon>
        <taxon>metagenomes</taxon>
        <taxon>ecological metagenomes</taxon>
    </lineage>
</organism>
<dbReference type="InterPro" id="IPR048634">
    <property type="entry name" value="SecD_SecF_C"/>
</dbReference>
<keyword evidence="10 11" id="KW-0472">Membrane</keyword>
<dbReference type="Pfam" id="PF02355">
    <property type="entry name" value="SecD_SecF_C"/>
    <property type="match status" value="1"/>
</dbReference>
<dbReference type="PANTHER" id="PTHR30081:SF8">
    <property type="entry name" value="PROTEIN TRANSLOCASE SUBUNIT SECF"/>
    <property type="match status" value="1"/>
</dbReference>
<reference evidence="13" key="1">
    <citation type="submission" date="2019-08" db="EMBL/GenBank/DDBJ databases">
        <authorList>
            <person name="Kucharzyk K."/>
            <person name="Murdoch R.W."/>
            <person name="Higgins S."/>
            <person name="Loffler F."/>
        </authorList>
    </citation>
    <scope>NUCLEOTIDE SEQUENCE</scope>
</reference>
<keyword evidence="7" id="KW-0653">Protein transport</keyword>
<keyword evidence="3" id="KW-0813">Transport</keyword>
<feature type="transmembrane region" description="Helical" evidence="11">
    <location>
        <begin position="334"/>
        <end position="352"/>
    </location>
</feature>
<evidence type="ECO:0000256" key="7">
    <source>
        <dbReference type="ARBA" id="ARBA00022927"/>
    </source>
</evidence>
<keyword evidence="6 11" id="KW-0812">Transmembrane</keyword>
<dbReference type="NCBIfam" id="TIGR00916">
    <property type="entry name" value="2A0604s01"/>
    <property type="match status" value="1"/>
</dbReference>
<dbReference type="GO" id="GO:0005886">
    <property type="term" value="C:plasma membrane"/>
    <property type="evidence" value="ECO:0007669"/>
    <property type="project" value="UniProtKB-SubCell"/>
</dbReference>
<evidence type="ECO:0000256" key="2">
    <source>
        <dbReference type="ARBA" id="ARBA00015792"/>
    </source>
</evidence>
<keyword evidence="8 11" id="KW-1133">Transmembrane helix</keyword>
<dbReference type="InterPro" id="IPR055344">
    <property type="entry name" value="SecD_SecF_C_bact"/>
</dbReference>
<evidence type="ECO:0000256" key="3">
    <source>
        <dbReference type="ARBA" id="ARBA00022448"/>
    </source>
</evidence>
<evidence type="ECO:0000256" key="6">
    <source>
        <dbReference type="ARBA" id="ARBA00022692"/>
    </source>
</evidence>
<dbReference type="HAMAP" id="MF_01464_B">
    <property type="entry name" value="SecF_B"/>
    <property type="match status" value="1"/>
</dbReference>
<protein>
    <recommendedName>
        <fullName evidence="2">Protein translocase subunit SecF</fullName>
    </recommendedName>
</protein>
<evidence type="ECO:0000256" key="10">
    <source>
        <dbReference type="ARBA" id="ARBA00023136"/>
    </source>
</evidence>
<evidence type="ECO:0000313" key="13">
    <source>
        <dbReference type="EMBL" id="MPM08053.1"/>
    </source>
</evidence>
<dbReference type="EMBL" id="VSSQ01001405">
    <property type="protein sequence ID" value="MPM08053.1"/>
    <property type="molecule type" value="Genomic_DNA"/>
</dbReference>
<name>A0A644X185_9ZZZZ</name>
<evidence type="ECO:0000256" key="4">
    <source>
        <dbReference type="ARBA" id="ARBA00022475"/>
    </source>
</evidence>
<keyword evidence="9" id="KW-0811">Translocation</keyword>
<proteinExistence type="inferred from homology"/>
<dbReference type="AlphaFoldDB" id="A0A644X185"/>
<dbReference type="InterPro" id="IPR022645">
    <property type="entry name" value="SecD/SecF_bac"/>
</dbReference>
<dbReference type="PANTHER" id="PTHR30081">
    <property type="entry name" value="PROTEIN-EXPORT MEMBRANE PROTEIN SEC"/>
    <property type="match status" value="1"/>
</dbReference>
<dbReference type="GO" id="GO:0015450">
    <property type="term" value="F:protein-transporting ATPase activity"/>
    <property type="evidence" value="ECO:0007669"/>
    <property type="project" value="InterPro"/>
</dbReference>
<keyword evidence="5" id="KW-0997">Cell inner membrane</keyword>
<evidence type="ECO:0000256" key="9">
    <source>
        <dbReference type="ARBA" id="ARBA00023010"/>
    </source>
</evidence>
<dbReference type="InterPro" id="IPR000731">
    <property type="entry name" value="SSD"/>
</dbReference>